<dbReference type="PANTHER" id="PTHR13789:SF317">
    <property type="entry name" value="FAD-BINDING DOMAIN-CONTAINING PROTEIN-RELATED"/>
    <property type="match status" value="1"/>
</dbReference>
<dbReference type="VEuPathDB" id="FungiDB:ASPCADRAFT_168026"/>
<dbReference type="EMBL" id="KV907498">
    <property type="protein sequence ID" value="OOF96860.1"/>
    <property type="molecule type" value="Genomic_DNA"/>
</dbReference>
<name>A0A1R3RQX5_ASPC5</name>
<evidence type="ECO:0000256" key="6">
    <source>
        <dbReference type="SAM" id="Phobius"/>
    </source>
</evidence>
<keyword evidence="6" id="KW-0472">Membrane</keyword>
<dbReference type="GO" id="GO:0071949">
    <property type="term" value="F:FAD binding"/>
    <property type="evidence" value="ECO:0007669"/>
    <property type="project" value="InterPro"/>
</dbReference>
<dbReference type="SUPFAM" id="SSF51905">
    <property type="entry name" value="FAD/NAD(P)-binding domain"/>
    <property type="match status" value="1"/>
</dbReference>
<keyword evidence="4" id="KW-0560">Oxidoreductase</keyword>
<dbReference type="PANTHER" id="PTHR13789">
    <property type="entry name" value="MONOOXYGENASE"/>
    <property type="match status" value="1"/>
</dbReference>
<proteinExistence type="inferred from homology"/>
<evidence type="ECO:0000256" key="4">
    <source>
        <dbReference type="ARBA" id="ARBA00023002"/>
    </source>
</evidence>
<dbReference type="OMA" id="QAEWYLV"/>
<protein>
    <recommendedName>
        <fullName evidence="7">FAD-binding domain-containing protein</fullName>
    </recommendedName>
</protein>
<evidence type="ECO:0000256" key="1">
    <source>
        <dbReference type="ARBA" id="ARBA00007992"/>
    </source>
</evidence>
<evidence type="ECO:0000313" key="8">
    <source>
        <dbReference type="EMBL" id="OOF96860.1"/>
    </source>
</evidence>
<dbReference type="InterPro" id="IPR050493">
    <property type="entry name" value="FAD-dep_Monooxygenase_BioMet"/>
</dbReference>
<evidence type="ECO:0000313" key="9">
    <source>
        <dbReference type="Proteomes" id="UP000188318"/>
    </source>
</evidence>
<feature type="transmembrane region" description="Helical" evidence="6">
    <location>
        <begin position="12"/>
        <end position="30"/>
    </location>
</feature>
<reference evidence="9" key="1">
    <citation type="journal article" date="2017" name="Genome Biol.">
        <title>Comparative genomics reveals high biological diversity and specific adaptations in the industrially and medically important fungal genus Aspergillus.</title>
        <authorList>
            <person name="de Vries R.P."/>
            <person name="Riley R."/>
            <person name="Wiebenga A."/>
            <person name="Aguilar-Osorio G."/>
            <person name="Amillis S."/>
            <person name="Uchima C.A."/>
            <person name="Anderluh G."/>
            <person name="Asadollahi M."/>
            <person name="Askin M."/>
            <person name="Barry K."/>
            <person name="Battaglia E."/>
            <person name="Bayram O."/>
            <person name="Benocci T."/>
            <person name="Braus-Stromeyer S.A."/>
            <person name="Caldana C."/>
            <person name="Canovas D."/>
            <person name="Cerqueira G.C."/>
            <person name="Chen F."/>
            <person name="Chen W."/>
            <person name="Choi C."/>
            <person name="Clum A."/>
            <person name="Dos Santos R.A."/>
            <person name="Damasio A.R."/>
            <person name="Diallinas G."/>
            <person name="Emri T."/>
            <person name="Fekete E."/>
            <person name="Flipphi M."/>
            <person name="Freyberg S."/>
            <person name="Gallo A."/>
            <person name="Gournas C."/>
            <person name="Habgood R."/>
            <person name="Hainaut M."/>
            <person name="Harispe M.L."/>
            <person name="Henrissat B."/>
            <person name="Hilden K.S."/>
            <person name="Hope R."/>
            <person name="Hossain A."/>
            <person name="Karabika E."/>
            <person name="Karaffa L."/>
            <person name="Karanyi Z."/>
            <person name="Krasevec N."/>
            <person name="Kuo A."/>
            <person name="Kusch H."/>
            <person name="LaButti K."/>
            <person name="Lagendijk E.L."/>
            <person name="Lapidus A."/>
            <person name="Levasseur A."/>
            <person name="Lindquist E."/>
            <person name="Lipzen A."/>
            <person name="Logrieco A.F."/>
            <person name="MacCabe A."/>
            <person name="Maekelae M.R."/>
            <person name="Malavazi I."/>
            <person name="Melin P."/>
            <person name="Meyer V."/>
            <person name="Mielnichuk N."/>
            <person name="Miskei M."/>
            <person name="Molnar A.P."/>
            <person name="Mule G."/>
            <person name="Ngan C.Y."/>
            <person name="Orejas M."/>
            <person name="Orosz E."/>
            <person name="Ouedraogo J.P."/>
            <person name="Overkamp K.M."/>
            <person name="Park H.-S."/>
            <person name="Perrone G."/>
            <person name="Piumi F."/>
            <person name="Punt P.J."/>
            <person name="Ram A.F."/>
            <person name="Ramon A."/>
            <person name="Rauscher S."/>
            <person name="Record E."/>
            <person name="Riano-Pachon D.M."/>
            <person name="Robert V."/>
            <person name="Roehrig J."/>
            <person name="Ruller R."/>
            <person name="Salamov A."/>
            <person name="Salih N.S."/>
            <person name="Samson R.A."/>
            <person name="Sandor E."/>
            <person name="Sanguinetti M."/>
            <person name="Schuetze T."/>
            <person name="Sepcic K."/>
            <person name="Shelest E."/>
            <person name="Sherlock G."/>
            <person name="Sophianopoulou V."/>
            <person name="Squina F.M."/>
            <person name="Sun H."/>
            <person name="Susca A."/>
            <person name="Todd R.B."/>
            <person name="Tsang A."/>
            <person name="Unkles S.E."/>
            <person name="van de Wiele N."/>
            <person name="van Rossen-Uffink D."/>
            <person name="Oliveira J.V."/>
            <person name="Vesth T.C."/>
            <person name="Visser J."/>
            <person name="Yu J.-H."/>
            <person name="Zhou M."/>
            <person name="Andersen M.R."/>
            <person name="Archer D.B."/>
            <person name="Baker S.E."/>
            <person name="Benoit I."/>
            <person name="Brakhage A.A."/>
            <person name="Braus G.H."/>
            <person name="Fischer R."/>
            <person name="Frisvad J.C."/>
            <person name="Goldman G.H."/>
            <person name="Houbraken J."/>
            <person name="Oakley B."/>
            <person name="Pocsi I."/>
            <person name="Scazzocchio C."/>
            <person name="Seiboth B."/>
            <person name="vanKuyk P.A."/>
            <person name="Wortman J."/>
            <person name="Dyer P.S."/>
            <person name="Grigoriev I.V."/>
        </authorList>
    </citation>
    <scope>NUCLEOTIDE SEQUENCE [LARGE SCALE GENOMIC DNA]</scope>
    <source>
        <strain evidence="9">ITEM 5010</strain>
    </source>
</reference>
<dbReference type="InterPro" id="IPR002938">
    <property type="entry name" value="FAD-bd"/>
</dbReference>
<dbReference type="Proteomes" id="UP000188318">
    <property type="component" value="Unassembled WGS sequence"/>
</dbReference>
<feature type="domain" description="FAD-binding" evidence="7">
    <location>
        <begin position="12"/>
        <end position="363"/>
    </location>
</feature>
<dbReference type="Pfam" id="PF01494">
    <property type="entry name" value="FAD_binding_3"/>
    <property type="match status" value="1"/>
</dbReference>
<dbReference type="InterPro" id="IPR036188">
    <property type="entry name" value="FAD/NAD-bd_sf"/>
</dbReference>
<gene>
    <name evidence="8" type="ORF">ASPCADRAFT_168026</name>
</gene>
<dbReference type="STRING" id="602072.A0A1R3RQX5"/>
<evidence type="ECO:0000256" key="3">
    <source>
        <dbReference type="ARBA" id="ARBA00022827"/>
    </source>
</evidence>
<keyword evidence="6" id="KW-1133">Transmembrane helix</keyword>
<dbReference type="PRINTS" id="PR00420">
    <property type="entry name" value="RNGMNOXGNASE"/>
</dbReference>
<sequence length="423" mass="46789">MTVSIRESRPLQVLIVGAGIAGLTAAIALGRQGHHVVILEKSKFSREAGAAIHVPPNCTALLNWLDIDPKEFGGTLLEQIHRYDHLGSLKYHKDFTEIRHKWQAEWYLVHRVDLHNYLKQRSLQTASLHMGCKIVNIDVVNERPSVTLDNGERFEGDILLGADGLHSIVRNEIGHNPPLPFPAGKSCFRWLLPTDDLRHLPATQDIVRDPGVFIEWAGGDRRLVAYPCSDNKMFNLCAFLPTAEAGGAAKGWQAVGSKDALTAGFAEFSPEVKELVDRADENLKVWELFDMPSLPSWVRGHSALLGDAAHPFQPYMGQGGAMAIEDAVSLAVLFPAGTRVEDIPKRLALYEQARRPRVELVLDYTRINGVDENDTTAKRISGEFIVAHDRWKLTGVAAEMVKFMGICFSHNEVKSSGALLESA</sequence>
<keyword evidence="9" id="KW-1185">Reference proteome</keyword>
<accession>A0A1R3RQX5</accession>
<dbReference type="Gene3D" id="3.50.50.60">
    <property type="entry name" value="FAD/NAD(P)-binding domain"/>
    <property type="match status" value="1"/>
</dbReference>
<keyword evidence="6" id="KW-0812">Transmembrane</keyword>
<keyword evidence="2" id="KW-0285">Flavoprotein</keyword>
<dbReference type="OrthoDB" id="9993796at2759"/>
<evidence type="ECO:0000256" key="5">
    <source>
        <dbReference type="ARBA" id="ARBA00023033"/>
    </source>
</evidence>
<dbReference type="GO" id="GO:0004497">
    <property type="term" value="F:monooxygenase activity"/>
    <property type="evidence" value="ECO:0007669"/>
    <property type="project" value="UniProtKB-KW"/>
</dbReference>
<evidence type="ECO:0000259" key="7">
    <source>
        <dbReference type="Pfam" id="PF01494"/>
    </source>
</evidence>
<organism evidence="8 9">
    <name type="scientific">Aspergillus carbonarius (strain ITEM 5010)</name>
    <dbReference type="NCBI Taxonomy" id="602072"/>
    <lineage>
        <taxon>Eukaryota</taxon>
        <taxon>Fungi</taxon>
        <taxon>Dikarya</taxon>
        <taxon>Ascomycota</taxon>
        <taxon>Pezizomycotina</taxon>
        <taxon>Eurotiomycetes</taxon>
        <taxon>Eurotiomycetidae</taxon>
        <taxon>Eurotiales</taxon>
        <taxon>Aspergillaceae</taxon>
        <taxon>Aspergillus</taxon>
        <taxon>Aspergillus subgen. Circumdati</taxon>
    </lineage>
</organism>
<evidence type="ECO:0000256" key="2">
    <source>
        <dbReference type="ARBA" id="ARBA00022630"/>
    </source>
</evidence>
<keyword evidence="3" id="KW-0274">FAD</keyword>
<dbReference type="AlphaFoldDB" id="A0A1R3RQX5"/>
<dbReference type="SUPFAM" id="SSF54373">
    <property type="entry name" value="FAD-linked reductases, C-terminal domain"/>
    <property type="match status" value="1"/>
</dbReference>
<keyword evidence="5" id="KW-0503">Monooxygenase</keyword>
<comment type="similarity">
    <text evidence="1">Belongs to the paxM FAD-dependent monooxygenase family.</text>
</comment>